<dbReference type="EMBL" id="BAAAGX010000032">
    <property type="protein sequence ID" value="GAA0272687.1"/>
    <property type="molecule type" value="Genomic_DNA"/>
</dbReference>
<evidence type="ECO:0000256" key="3">
    <source>
        <dbReference type="ARBA" id="ARBA00010763"/>
    </source>
</evidence>
<comment type="function">
    <text evidence="1 7">Catalyzes the insertion of molybdate into adenylated molybdopterin with the concomitant release of AMP.</text>
</comment>
<comment type="cofactor">
    <cofactor evidence="7">
        <name>Mg(2+)</name>
        <dbReference type="ChEBI" id="CHEBI:18420"/>
    </cofactor>
</comment>
<dbReference type="Pfam" id="PF00994">
    <property type="entry name" value="MoCF_biosynth"/>
    <property type="match status" value="1"/>
</dbReference>
<dbReference type="Gene3D" id="2.170.190.11">
    <property type="entry name" value="Molybdopterin biosynthesis moea protein, domain 3"/>
    <property type="match status" value="1"/>
</dbReference>
<dbReference type="Proteomes" id="UP001500967">
    <property type="component" value="Unassembled WGS sequence"/>
</dbReference>
<comment type="catalytic activity">
    <reaction evidence="6">
        <text>adenylyl-molybdopterin + molybdate = Mo-molybdopterin + AMP + H(+)</text>
        <dbReference type="Rhea" id="RHEA:35047"/>
        <dbReference type="ChEBI" id="CHEBI:15378"/>
        <dbReference type="ChEBI" id="CHEBI:36264"/>
        <dbReference type="ChEBI" id="CHEBI:62727"/>
        <dbReference type="ChEBI" id="CHEBI:71302"/>
        <dbReference type="ChEBI" id="CHEBI:456215"/>
        <dbReference type="EC" id="2.10.1.1"/>
    </reaction>
</comment>
<evidence type="ECO:0000256" key="5">
    <source>
        <dbReference type="ARBA" id="ARBA00023150"/>
    </source>
</evidence>
<evidence type="ECO:0000259" key="8">
    <source>
        <dbReference type="SMART" id="SM00852"/>
    </source>
</evidence>
<dbReference type="Pfam" id="PF03453">
    <property type="entry name" value="MoeA_N"/>
    <property type="match status" value="1"/>
</dbReference>
<keyword evidence="5 7" id="KW-0501">Molybdenum cofactor biosynthesis</keyword>
<keyword evidence="7" id="KW-0460">Magnesium</keyword>
<evidence type="ECO:0000256" key="2">
    <source>
        <dbReference type="ARBA" id="ARBA00005046"/>
    </source>
</evidence>
<keyword evidence="10" id="KW-1185">Reference proteome</keyword>
<dbReference type="SUPFAM" id="SSF53218">
    <property type="entry name" value="Molybdenum cofactor biosynthesis proteins"/>
    <property type="match status" value="1"/>
</dbReference>
<dbReference type="SUPFAM" id="SSF63882">
    <property type="entry name" value="MoeA N-terminal region -like"/>
    <property type="match status" value="1"/>
</dbReference>
<dbReference type="Pfam" id="PF03454">
    <property type="entry name" value="MoeA_C"/>
    <property type="match status" value="1"/>
</dbReference>
<organism evidence="9 10">
    <name type="scientific">Cryptosporangium japonicum</name>
    <dbReference type="NCBI Taxonomy" id="80872"/>
    <lineage>
        <taxon>Bacteria</taxon>
        <taxon>Bacillati</taxon>
        <taxon>Actinomycetota</taxon>
        <taxon>Actinomycetes</taxon>
        <taxon>Cryptosporangiales</taxon>
        <taxon>Cryptosporangiaceae</taxon>
        <taxon>Cryptosporangium</taxon>
    </lineage>
</organism>
<dbReference type="RefSeq" id="WP_344653247.1">
    <property type="nucleotide sequence ID" value="NZ_BAAAGX010000032.1"/>
</dbReference>
<dbReference type="InterPro" id="IPR036688">
    <property type="entry name" value="MoeA_C_domain_IV_sf"/>
</dbReference>
<dbReference type="SUPFAM" id="SSF63867">
    <property type="entry name" value="MoeA C-terminal domain-like"/>
    <property type="match status" value="1"/>
</dbReference>
<accession>A0ABN0V2U5</accession>
<dbReference type="Gene3D" id="3.90.105.10">
    <property type="entry name" value="Molybdopterin biosynthesis moea protein, domain 2"/>
    <property type="match status" value="1"/>
</dbReference>
<evidence type="ECO:0000256" key="4">
    <source>
        <dbReference type="ARBA" id="ARBA00022505"/>
    </source>
</evidence>
<keyword evidence="4 7" id="KW-0500">Molybdenum</keyword>
<dbReference type="SMART" id="SM00852">
    <property type="entry name" value="MoCF_biosynth"/>
    <property type="match status" value="1"/>
</dbReference>
<dbReference type="InterPro" id="IPR001453">
    <property type="entry name" value="MoaB/Mog_dom"/>
</dbReference>
<comment type="pathway">
    <text evidence="2 7">Cofactor biosynthesis; molybdopterin biosynthesis.</text>
</comment>
<keyword evidence="7" id="KW-0479">Metal-binding</keyword>
<dbReference type="InterPro" id="IPR036135">
    <property type="entry name" value="MoeA_linker/N_sf"/>
</dbReference>
<evidence type="ECO:0000313" key="10">
    <source>
        <dbReference type="Proteomes" id="UP001500967"/>
    </source>
</evidence>
<name>A0ABN0V2U5_9ACTN</name>
<dbReference type="EC" id="2.10.1.1" evidence="7"/>
<sequence>MTDPISWDDARAAVHSATTPLPGRPVPLAEADGAVLATPLVTLTALPAFDTSSVDGYAVAGPAPWRLVGQVLAGDASEITVVSGTAVEIATGAMVPFGTEHVIRLESSEVENGSWVTAPLPEKQEWRPTGEEAASGEVLLPPGVRVTPGVLALAAACGHDVLAVRRRPRVAVVVFGDELLDSGPPGAGRVRDALGPSLPAWMRRLGAEVVSVTRAADTLEAHETAVRAAAARSDVVVTTGGTMHGPVDHLHPTLATLGASYVVDTVAVRPGFPMLAARLPGPGASWLVGLPGNPQSAVIGLVTLAAPLIAGLSGAPLPPLASVVVANDVPGRGNFTHLALARLTPDGAVTLPHAGSAMLRGVAGADGFVIVRPDTTAPSGTRADFVPMPN</sequence>
<comment type="similarity">
    <text evidence="3 7">Belongs to the MoeA family.</text>
</comment>
<dbReference type="Gene3D" id="2.40.340.10">
    <property type="entry name" value="MoeA, C-terminal, domain IV"/>
    <property type="match status" value="1"/>
</dbReference>
<gene>
    <name evidence="9" type="ORF">GCM10009539_70130</name>
</gene>
<evidence type="ECO:0000256" key="7">
    <source>
        <dbReference type="RuleBase" id="RU365090"/>
    </source>
</evidence>
<dbReference type="InterPro" id="IPR036425">
    <property type="entry name" value="MoaB/Mog-like_dom_sf"/>
</dbReference>
<keyword evidence="7" id="KW-0808">Transferase</keyword>
<proteinExistence type="inferred from homology"/>
<feature type="domain" description="MoaB/Mog" evidence="8">
    <location>
        <begin position="171"/>
        <end position="311"/>
    </location>
</feature>
<dbReference type="InterPro" id="IPR038987">
    <property type="entry name" value="MoeA-like"/>
</dbReference>
<dbReference type="InterPro" id="IPR005110">
    <property type="entry name" value="MoeA_linker/N"/>
</dbReference>
<dbReference type="CDD" id="cd00887">
    <property type="entry name" value="MoeA"/>
    <property type="match status" value="1"/>
</dbReference>
<protein>
    <recommendedName>
        <fullName evidence="7">Molybdopterin molybdenumtransferase</fullName>
        <ecNumber evidence="7">2.10.1.1</ecNumber>
    </recommendedName>
</protein>
<dbReference type="PANTHER" id="PTHR10192:SF5">
    <property type="entry name" value="GEPHYRIN"/>
    <property type="match status" value="1"/>
</dbReference>
<reference evidence="9 10" key="1">
    <citation type="journal article" date="2019" name="Int. J. Syst. Evol. Microbiol.">
        <title>The Global Catalogue of Microorganisms (GCM) 10K type strain sequencing project: providing services to taxonomists for standard genome sequencing and annotation.</title>
        <authorList>
            <consortium name="The Broad Institute Genomics Platform"/>
            <consortium name="The Broad Institute Genome Sequencing Center for Infectious Disease"/>
            <person name="Wu L."/>
            <person name="Ma J."/>
        </authorList>
    </citation>
    <scope>NUCLEOTIDE SEQUENCE [LARGE SCALE GENOMIC DNA]</scope>
    <source>
        <strain evidence="9 10">JCM 10425</strain>
    </source>
</reference>
<evidence type="ECO:0000256" key="6">
    <source>
        <dbReference type="ARBA" id="ARBA00047317"/>
    </source>
</evidence>
<dbReference type="InterPro" id="IPR005111">
    <property type="entry name" value="MoeA_C_domain_IV"/>
</dbReference>
<dbReference type="Gene3D" id="3.40.980.10">
    <property type="entry name" value="MoaB/Mog-like domain"/>
    <property type="match status" value="1"/>
</dbReference>
<dbReference type="PANTHER" id="PTHR10192">
    <property type="entry name" value="MOLYBDOPTERIN BIOSYNTHESIS PROTEIN"/>
    <property type="match status" value="1"/>
</dbReference>
<evidence type="ECO:0000256" key="1">
    <source>
        <dbReference type="ARBA" id="ARBA00002901"/>
    </source>
</evidence>
<evidence type="ECO:0000313" key="9">
    <source>
        <dbReference type="EMBL" id="GAA0272687.1"/>
    </source>
</evidence>
<comment type="caution">
    <text evidence="9">The sequence shown here is derived from an EMBL/GenBank/DDBJ whole genome shotgun (WGS) entry which is preliminary data.</text>
</comment>